<dbReference type="Pfam" id="PF17906">
    <property type="entry name" value="HTH_48"/>
    <property type="match status" value="1"/>
</dbReference>
<protein>
    <recommendedName>
        <fullName evidence="1">Mos1 transposase HTH domain-containing protein</fullName>
    </recommendedName>
</protein>
<evidence type="ECO:0000313" key="2">
    <source>
        <dbReference type="EMBL" id="KAJ8956956.1"/>
    </source>
</evidence>
<dbReference type="Proteomes" id="UP001162162">
    <property type="component" value="Unassembled WGS sequence"/>
</dbReference>
<feature type="domain" description="Mos1 transposase HTH" evidence="1">
    <location>
        <begin position="44"/>
        <end position="89"/>
    </location>
</feature>
<dbReference type="PANTHER" id="PTHR46060">
    <property type="entry name" value="MARINER MOS1 TRANSPOSASE-LIKE PROTEIN"/>
    <property type="match status" value="1"/>
</dbReference>
<name>A0AAV8YZ60_9CUCU</name>
<proteinExistence type="predicted"/>
<accession>A0AAV8YZ60</accession>
<keyword evidence="3" id="KW-1185">Reference proteome</keyword>
<evidence type="ECO:0000313" key="3">
    <source>
        <dbReference type="Proteomes" id="UP001162162"/>
    </source>
</evidence>
<dbReference type="InterPro" id="IPR052709">
    <property type="entry name" value="Transposase-MT_Hybrid"/>
</dbReference>
<dbReference type="EMBL" id="JAPWTK010000027">
    <property type="protein sequence ID" value="KAJ8956956.1"/>
    <property type="molecule type" value="Genomic_DNA"/>
</dbReference>
<sequence>MNLHLHFTAIENPHWMRELHTQNHEKRCFVLVSCFMMAGLSEQRAAVKFCFLLRKNAAETVLMLKTAYKDDAIGKTQVYEWFDRFKNDDMSIDDDNFDDQLPETTKMLKKFQSLCSQTVDRQLINCQRLVGYLGARFSEF</sequence>
<gene>
    <name evidence="2" type="ORF">NQ318_014376</name>
</gene>
<reference evidence="2" key="1">
    <citation type="journal article" date="2023" name="Insect Mol. Biol.">
        <title>Genome sequencing provides insights into the evolution of gene families encoding plant cell wall-degrading enzymes in longhorned beetles.</title>
        <authorList>
            <person name="Shin N.R."/>
            <person name="Okamura Y."/>
            <person name="Kirsch R."/>
            <person name="Pauchet Y."/>
        </authorList>
    </citation>
    <scope>NUCLEOTIDE SEQUENCE</scope>
    <source>
        <strain evidence="2">AMC_N1</strain>
    </source>
</reference>
<evidence type="ECO:0000259" key="1">
    <source>
        <dbReference type="Pfam" id="PF17906"/>
    </source>
</evidence>
<comment type="caution">
    <text evidence="2">The sequence shown here is derived from an EMBL/GenBank/DDBJ whole genome shotgun (WGS) entry which is preliminary data.</text>
</comment>
<dbReference type="Gene3D" id="1.10.10.1450">
    <property type="match status" value="1"/>
</dbReference>
<organism evidence="2 3">
    <name type="scientific">Aromia moschata</name>
    <dbReference type="NCBI Taxonomy" id="1265417"/>
    <lineage>
        <taxon>Eukaryota</taxon>
        <taxon>Metazoa</taxon>
        <taxon>Ecdysozoa</taxon>
        <taxon>Arthropoda</taxon>
        <taxon>Hexapoda</taxon>
        <taxon>Insecta</taxon>
        <taxon>Pterygota</taxon>
        <taxon>Neoptera</taxon>
        <taxon>Endopterygota</taxon>
        <taxon>Coleoptera</taxon>
        <taxon>Polyphaga</taxon>
        <taxon>Cucujiformia</taxon>
        <taxon>Chrysomeloidea</taxon>
        <taxon>Cerambycidae</taxon>
        <taxon>Cerambycinae</taxon>
        <taxon>Callichromatini</taxon>
        <taxon>Aromia</taxon>
    </lineage>
</organism>
<dbReference type="AlphaFoldDB" id="A0AAV8YZ60"/>
<dbReference type="InterPro" id="IPR041426">
    <property type="entry name" value="Mos1_HTH"/>
</dbReference>
<dbReference type="PANTHER" id="PTHR46060:SF1">
    <property type="entry name" value="MARINER MOS1 TRANSPOSASE-LIKE PROTEIN"/>
    <property type="match status" value="1"/>
</dbReference>